<dbReference type="PIRSF" id="PIRSF002741">
    <property type="entry name" value="MppA"/>
    <property type="match status" value="1"/>
</dbReference>
<protein>
    <submittedName>
        <fullName evidence="6">ABC transporter substrate-binding protein</fullName>
    </submittedName>
</protein>
<dbReference type="PANTHER" id="PTHR30290">
    <property type="entry name" value="PERIPLASMIC BINDING COMPONENT OF ABC TRANSPORTER"/>
    <property type="match status" value="1"/>
</dbReference>
<reference evidence="6 7" key="1">
    <citation type="submission" date="2018-06" db="EMBL/GenBank/DDBJ databases">
        <title>Three novel Pseudomonas species isolated from symptomatic oak.</title>
        <authorList>
            <person name="Bueno-Gonzalez V."/>
            <person name="Brady C."/>
        </authorList>
    </citation>
    <scope>NUCLEOTIDE SEQUENCE [LARGE SCALE GENOMIC DNA]</scope>
    <source>
        <strain evidence="6 7">P6B</strain>
    </source>
</reference>
<proteinExistence type="predicted"/>
<dbReference type="PANTHER" id="PTHR30290:SF64">
    <property type="entry name" value="ABC TRANSPORTER PERIPLASMIC BINDING PROTEIN"/>
    <property type="match status" value="1"/>
</dbReference>
<dbReference type="GO" id="GO:1904680">
    <property type="term" value="F:peptide transmembrane transporter activity"/>
    <property type="evidence" value="ECO:0007669"/>
    <property type="project" value="TreeGrafter"/>
</dbReference>
<feature type="domain" description="Solute-binding protein family 5" evidence="5">
    <location>
        <begin position="114"/>
        <end position="500"/>
    </location>
</feature>
<dbReference type="GO" id="GO:0015031">
    <property type="term" value="P:protein transport"/>
    <property type="evidence" value="ECO:0007669"/>
    <property type="project" value="UniProtKB-KW"/>
</dbReference>
<keyword evidence="1 4" id="KW-0732">Signal</keyword>
<dbReference type="AlphaFoldDB" id="A0A4Q9QSQ9"/>
<evidence type="ECO:0000256" key="1">
    <source>
        <dbReference type="ARBA" id="ARBA00022729"/>
    </source>
</evidence>
<dbReference type="GO" id="GO:0042884">
    <property type="term" value="P:microcin transport"/>
    <property type="evidence" value="ECO:0007669"/>
    <property type="project" value="TreeGrafter"/>
</dbReference>
<accession>A0A4Q9QSQ9</accession>
<dbReference type="GO" id="GO:0043190">
    <property type="term" value="C:ATP-binding cassette (ABC) transporter complex"/>
    <property type="evidence" value="ECO:0007669"/>
    <property type="project" value="InterPro"/>
</dbReference>
<evidence type="ECO:0000259" key="5">
    <source>
        <dbReference type="Pfam" id="PF00496"/>
    </source>
</evidence>
<dbReference type="Gene3D" id="3.40.190.10">
    <property type="entry name" value="Periplasmic binding protein-like II"/>
    <property type="match status" value="1"/>
</dbReference>
<evidence type="ECO:0000256" key="4">
    <source>
        <dbReference type="SAM" id="SignalP"/>
    </source>
</evidence>
<dbReference type="Proteomes" id="UP000293172">
    <property type="component" value="Unassembled WGS sequence"/>
</dbReference>
<organism evidence="6 7">
    <name type="scientific">Phytopseudomonas dryadis</name>
    <dbReference type="NCBI Taxonomy" id="2487520"/>
    <lineage>
        <taxon>Bacteria</taxon>
        <taxon>Pseudomonadati</taxon>
        <taxon>Pseudomonadota</taxon>
        <taxon>Gammaproteobacteria</taxon>
        <taxon>Pseudomonadales</taxon>
        <taxon>Pseudomonadaceae</taxon>
        <taxon>Phytopseudomonas</taxon>
    </lineage>
</organism>
<dbReference type="EMBL" id="QJUL01000064">
    <property type="protein sequence ID" value="TBU84809.1"/>
    <property type="molecule type" value="Genomic_DNA"/>
</dbReference>
<feature type="signal peptide" evidence="4">
    <location>
        <begin position="1"/>
        <end position="19"/>
    </location>
</feature>
<dbReference type="RefSeq" id="WP_131199361.1">
    <property type="nucleotide sequence ID" value="NZ_QJUL01000064.1"/>
</dbReference>
<gene>
    <name evidence="6" type="ORF">DNK44_24825</name>
</gene>
<evidence type="ECO:0000313" key="6">
    <source>
        <dbReference type="EMBL" id="TBU84809.1"/>
    </source>
</evidence>
<keyword evidence="2" id="KW-0571">Peptide transport</keyword>
<dbReference type="Pfam" id="PF00496">
    <property type="entry name" value="SBP_bac_5"/>
    <property type="match status" value="1"/>
</dbReference>
<feature type="chain" id="PRO_5020408412" evidence="4">
    <location>
        <begin position="20"/>
        <end position="609"/>
    </location>
</feature>
<dbReference type="GO" id="GO:0015833">
    <property type="term" value="P:peptide transport"/>
    <property type="evidence" value="ECO:0007669"/>
    <property type="project" value="UniProtKB-KW"/>
</dbReference>
<dbReference type="InterPro" id="IPR039424">
    <property type="entry name" value="SBP_5"/>
</dbReference>
<keyword evidence="3" id="KW-0653">Protein transport</keyword>
<dbReference type="Gene3D" id="3.10.105.10">
    <property type="entry name" value="Dipeptide-binding Protein, Domain 3"/>
    <property type="match status" value="1"/>
</dbReference>
<dbReference type="InterPro" id="IPR030678">
    <property type="entry name" value="Peptide/Ni-bd"/>
</dbReference>
<dbReference type="GO" id="GO:0030288">
    <property type="term" value="C:outer membrane-bounded periplasmic space"/>
    <property type="evidence" value="ECO:0007669"/>
    <property type="project" value="TreeGrafter"/>
</dbReference>
<dbReference type="SUPFAM" id="SSF53850">
    <property type="entry name" value="Periplasmic binding protein-like II"/>
    <property type="match status" value="1"/>
</dbReference>
<sequence>MRPLLSLMISLAASFPVMATLSESHGYAQFGALKYPASFTHFDWVNPEAPKGGTVRIMAAGSFDTLNPYTFKGISPVATANFLQYGVSELNEPLMVGTGPYDPSGDEPASSYGLIARSVEYSEDRSWVVFNLRPEARFHDGKPITAYDVAFSYRLLLRDGHPQYRTNLQEVQRVDILNRHRVRFVFKRAGNPLLILRLGELPVLPQHYWKDRDFKATTFEPPLGSGPYRITRVNPGRSLTFERVEDWWGASLPVNRGKYNFERVEVEFYRDSHVAFEAFKAGEFDFYIEQQAKNWANGYRFPAVTRGDVIRAEIPHQIPTQTQALFMNTRRTTFADVRVREALGLMFDFEWTNRTLFNGSYTRASSYYPNSEFSATGKPEGAEWLLLSPYRQQLPPHLFSEAFRMPTTDGRGIPRETLRRALGLLAEAGWKPSGQRLLNDKGQALRFEILLVNPNLERILQPFTENLASIGIQARLRTVDRAQYKQRLDQFDFDMILLTLPQTLSPGLEQSLYFHSSQASVKGGKNYAGINDPIVDALLDKLLSAQTRDQQVAATRALDRVMLWQYYTIPNWYIDYHRLAYRNRFAFVATPPYTLGLRTWWLKPTENVQ</sequence>
<dbReference type="OrthoDB" id="9803988at2"/>
<keyword evidence="3" id="KW-0813">Transport</keyword>
<evidence type="ECO:0000256" key="2">
    <source>
        <dbReference type="ARBA" id="ARBA00022856"/>
    </source>
</evidence>
<dbReference type="InterPro" id="IPR000914">
    <property type="entry name" value="SBP_5_dom"/>
</dbReference>
<evidence type="ECO:0000256" key="3">
    <source>
        <dbReference type="ARBA" id="ARBA00022927"/>
    </source>
</evidence>
<evidence type="ECO:0000313" key="7">
    <source>
        <dbReference type="Proteomes" id="UP000293172"/>
    </source>
</evidence>
<name>A0A4Q9QSQ9_9GAMM</name>
<dbReference type="CDD" id="cd08497">
    <property type="entry name" value="MbnE-like"/>
    <property type="match status" value="1"/>
</dbReference>
<comment type="caution">
    <text evidence="6">The sequence shown here is derived from an EMBL/GenBank/DDBJ whole genome shotgun (WGS) entry which is preliminary data.</text>
</comment>